<name>A0A0F5FN43_9HYPH</name>
<dbReference type="Proteomes" id="UP000033649">
    <property type="component" value="Unassembled WGS sequence"/>
</dbReference>
<evidence type="ECO:0000313" key="3">
    <source>
        <dbReference type="Proteomes" id="UP000033649"/>
    </source>
</evidence>
<organism evidence="2 3">
    <name type="scientific">Devosia chinhatensis</name>
    <dbReference type="NCBI Taxonomy" id="429727"/>
    <lineage>
        <taxon>Bacteria</taxon>
        <taxon>Pseudomonadati</taxon>
        <taxon>Pseudomonadota</taxon>
        <taxon>Alphaproteobacteria</taxon>
        <taxon>Hyphomicrobiales</taxon>
        <taxon>Devosiaceae</taxon>
        <taxon>Devosia</taxon>
    </lineage>
</organism>
<keyword evidence="3" id="KW-1185">Reference proteome</keyword>
<dbReference type="PATRIC" id="fig|429727.3.peg.1421"/>
<evidence type="ECO:0000259" key="1">
    <source>
        <dbReference type="Pfam" id="PF14579"/>
    </source>
</evidence>
<reference evidence="2 3" key="1">
    <citation type="submission" date="2015-03" db="EMBL/GenBank/DDBJ databases">
        <authorList>
            <person name="Hassan Y."/>
            <person name="Lepp D."/>
            <person name="Li X.-Z."/>
            <person name="Zhou T."/>
        </authorList>
    </citation>
    <scope>NUCLEOTIDE SEQUENCE [LARGE SCALE GENOMIC DNA]</scope>
    <source>
        <strain evidence="2 3">IPL18</strain>
    </source>
</reference>
<dbReference type="STRING" id="429727.VE26_06865"/>
<sequence length="75" mass="8260">MGIRLGFNLVAGLRTDHANLIIARRRDGYDSILDLWLRTRLPPAVLKTLADADALQSLGLSRRDASWLDGESGSK</sequence>
<dbReference type="AlphaFoldDB" id="A0A0F5FN43"/>
<dbReference type="EMBL" id="JZEY01000054">
    <property type="protein sequence ID" value="KKB09602.1"/>
    <property type="molecule type" value="Genomic_DNA"/>
</dbReference>
<evidence type="ECO:0000313" key="2">
    <source>
        <dbReference type="EMBL" id="KKB09602.1"/>
    </source>
</evidence>
<gene>
    <name evidence="2" type="ORF">VE26_06865</name>
</gene>
<comment type="caution">
    <text evidence="2">The sequence shown here is derived from an EMBL/GenBank/DDBJ whole genome shotgun (WGS) entry which is preliminary data.</text>
</comment>
<dbReference type="OrthoDB" id="9803237at2"/>
<dbReference type="InterPro" id="IPR029460">
    <property type="entry name" value="DNAPol_HHH"/>
</dbReference>
<dbReference type="Pfam" id="PF14579">
    <property type="entry name" value="HHH_6"/>
    <property type="match status" value="1"/>
</dbReference>
<protein>
    <recommendedName>
        <fullName evidence="1">DNA polymerase helix-hairpin-helix motif domain-containing protein</fullName>
    </recommendedName>
</protein>
<accession>A0A0F5FN43</accession>
<proteinExistence type="predicted"/>
<feature type="domain" description="DNA polymerase helix-hairpin-helix motif" evidence="1">
    <location>
        <begin position="3"/>
        <end position="64"/>
    </location>
</feature>